<organism evidence="2 3">
    <name type="scientific">Haladaptatus pallidirubidus</name>
    <dbReference type="NCBI Taxonomy" id="1008152"/>
    <lineage>
        <taxon>Archaea</taxon>
        <taxon>Methanobacteriati</taxon>
        <taxon>Methanobacteriota</taxon>
        <taxon>Stenosarchaea group</taxon>
        <taxon>Halobacteria</taxon>
        <taxon>Halobacteriales</taxon>
        <taxon>Haladaptataceae</taxon>
        <taxon>Haladaptatus</taxon>
    </lineage>
</organism>
<accession>A0AAV3UEV8</accession>
<dbReference type="NCBIfam" id="NF011061">
    <property type="entry name" value="PRK14493.1"/>
    <property type="match status" value="1"/>
</dbReference>
<feature type="compositionally biased region" description="Polar residues" evidence="1">
    <location>
        <begin position="59"/>
        <end position="69"/>
    </location>
</feature>
<dbReference type="EMBL" id="BAABKX010000001">
    <property type="protein sequence ID" value="GAA5046369.1"/>
    <property type="molecule type" value="Genomic_DNA"/>
</dbReference>
<evidence type="ECO:0000256" key="1">
    <source>
        <dbReference type="SAM" id="MobiDB-lite"/>
    </source>
</evidence>
<dbReference type="InterPro" id="IPR003448">
    <property type="entry name" value="Mopterin_biosynth_MoaE"/>
</dbReference>
<comment type="caution">
    <text evidence="2">The sequence shown here is derived from an EMBL/GenBank/DDBJ whole genome shotgun (WGS) entry which is preliminary data.</text>
</comment>
<sequence>MKVLSIVGGESAAVVDRLADRLAEHGRVGVVTSELAEPTDTTKSPNSTGSVDSIGASDSPASTTFELSGNGWSACGTNRSLSDVLDELAPAHEYAVVSGFPDADISTISLGDVDHVGETLIRAEDADSLETEAVRDTLAGVEEYETLQSLVARAKRSPNAERSGAIATFTGRVRAKDGDDDTPTESLEFEMYDGVAQTKLNTIREELEAREGVFTVLMHHRTGVIEYGEDIVFVVVLAGHREEAFRTVEDGINRLKAEVPIFKKEVTTDEQFWVHER</sequence>
<dbReference type="InterPro" id="IPR036563">
    <property type="entry name" value="MoaE_sf"/>
</dbReference>
<dbReference type="CDD" id="cd00756">
    <property type="entry name" value="MoaE"/>
    <property type="match status" value="1"/>
</dbReference>
<dbReference type="GO" id="GO:0006777">
    <property type="term" value="P:Mo-molybdopterin cofactor biosynthetic process"/>
    <property type="evidence" value="ECO:0007669"/>
    <property type="project" value="InterPro"/>
</dbReference>
<dbReference type="GeneID" id="68612151"/>
<dbReference type="PANTHER" id="PTHR23404">
    <property type="entry name" value="MOLYBDOPTERIN SYNTHASE RELATED"/>
    <property type="match status" value="1"/>
</dbReference>
<evidence type="ECO:0000313" key="3">
    <source>
        <dbReference type="Proteomes" id="UP001501729"/>
    </source>
</evidence>
<name>A0AAV3UEV8_9EURY</name>
<dbReference type="Gene3D" id="3.90.1170.40">
    <property type="entry name" value="Molybdopterin biosynthesis MoaE subunit"/>
    <property type="match status" value="1"/>
</dbReference>
<feature type="compositionally biased region" description="Polar residues" evidence="1">
    <location>
        <begin position="39"/>
        <end position="51"/>
    </location>
</feature>
<evidence type="ECO:0000313" key="2">
    <source>
        <dbReference type="EMBL" id="GAA5046369.1"/>
    </source>
</evidence>
<feature type="region of interest" description="Disordered" evidence="1">
    <location>
        <begin position="30"/>
        <end position="69"/>
    </location>
</feature>
<dbReference type="RefSeq" id="WP_227776342.1">
    <property type="nucleotide sequence ID" value="NZ_BAABKX010000001.1"/>
</dbReference>
<proteinExistence type="predicted"/>
<dbReference type="SUPFAM" id="SSF54690">
    <property type="entry name" value="Molybdopterin synthase subunit MoaE"/>
    <property type="match status" value="1"/>
</dbReference>
<protein>
    <submittedName>
        <fullName evidence="2">Molybdopterin synthase</fullName>
    </submittedName>
</protein>
<dbReference type="Proteomes" id="UP001501729">
    <property type="component" value="Unassembled WGS sequence"/>
</dbReference>
<reference evidence="2 3" key="1">
    <citation type="journal article" date="2019" name="Int. J. Syst. Evol. Microbiol.">
        <title>The Global Catalogue of Microorganisms (GCM) 10K type strain sequencing project: providing services to taxonomists for standard genome sequencing and annotation.</title>
        <authorList>
            <consortium name="The Broad Institute Genomics Platform"/>
            <consortium name="The Broad Institute Genome Sequencing Center for Infectious Disease"/>
            <person name="Wu L."/>
            <person name="Ma J."/>
        </authorList>
    </citation>
    <scope>NUCLEOTIDE SEQUENCE [LARGE SCALE GENOMIC DNA]</scope>
    <source>
        <strain evidence="2 3">JCM 17504</strain>
    </source>
</reference>
<keyword evidence="3" id="KW-1185">Reference proteome</keyword>
<dbReference type="AlphaFoldDB" id="A0AAV3UEV8"/>
<gene>
    <name evidence="2" type="ORF">GCM10025751_15580</name>
</gene>
<dbReference type="Pfam" id="PF02391">
    <property type="entry name" value="MoaE"/>
    <property type="match status" value="1"/>
</dbReference>